<gene>
    <name evidence="1" type="ORF">BPO_p0110</name>
</gene>
<keyword evidence="2" id="KW-1185">Reference proteome</keyword>
<name>A0AAU0F550_9FLAO</name>
<accession>A0AAU0F550</accession>
<reference evidence="1" key="1">
    <citation type="submission" date="2023-10" db="EMBL/GenBank/DDBJ databases">
        <title>Characterization and whole genome sequencing of a novel strain of Bergeyella porcorum QD2021 isolated from pig.</title>
        <authorList>
            <person name="Liu G."/>
            <person name="Chen C."/>
            <person name="Han X."/>
        </authorList>
    </citation>
    <scope>NUCLEOTIDE SEQUENCE</scope>
    <source>
        <strain evidence="1">QD2021</strain>
        <plasmid evidence="1">pQD2021</plasmid>
    </source>
</reference>
<dbReference type="Proteomes" id="UP001432059">
    <property type="component" value="Plasmid pQD2021"/>
</dbReference>
<proteinExistence type="predicted"/>
<evidence type="ECO:0000313" key="2">
    <source>
        <dbReference type="Proteomes" id="UP001432059"/>
    </source>
</evidence>
<dbReference type="PANTHER" id="PTHR42990:SF1">
    <property type="entry name" value="AAA+ ATPASE DOMAIN-CONTAINING PROTEIN"/>
    <property type="match status" value="1"/>
</dbReference>
<evidence type="ECO:0000313" key="1">
    <source>
        <dbReference type="EMBL" id="WOC53193.1"/>
    </source>
</evidence>
<keyword evidence="1" id="KW-0614">Plasmid</keyword>
<protein>
    <submittedName>
        <fullName evidence="1">Uncharacterized protein</fullName>
    </submittedName>
</protein>
<dbReference type="KEGG" id="bpor:BPO_p0110"/>
<dbReference type="EMBL" id="CP136427">
    <property type="protein sequence ID" value="WOC53193.1"/>
    <property type="molecule type" value="Genomic_DNA"/>
</dbReference>
<geneLocation type="plasmid" evidence="1 2">
    <name>pQD2021</name>
</geneLocation>
<dbReference type="AlphaFoldDB" id="A0AAU0F550"/>
<sequence>MYLLQPKNYSVASLQKPEKIYLNNTNLLYTLSEEGPNSGTSREVFFYNQLAGLHQIVQSKEADFLVDNQYTFEIGGKNKTTTQIKGVEKSWLVKDDIIQPVGRAIPLWLFGFLY</sequence>
<organism evidence="1 2">
    <name type="scientific">Bergeyella porcorum</name>
    <dbReference type="NCBI Taxonomy" id="1735111"/>
    <lineage>
        <taxon>Bacteria</taxon>
        <taxon>Pseudomonadati</taxon>
        <taxon>Bacteroidota</taxon>
        <taxon>Flavobacteriia</taxon>
        <taxon>Flavobacteriales</taxon>
        <taxon>Weeksellaceae</taxon>
        <taxon>Bergeyella</taxon>
    </lineage>
</organism>
<dbReference type="PANTHER" id="PTHR42990">
    <property type="entry name" value="ATPASE"/>
    <property type="match status" value="1"/>
</dbReference>